<reference evidence="2 3" key="1">
    <citation type="journal article" date="2018" name="Sci. Rep.">
        <title>Genomic signatures of local adaptation to the degree of environmental predictability in rotifers.</title>
        <authorList>
            <person name="Franch-Gras L."/>
            <person name="Hahn C."/>
            <person name="Garcia-Roger E.M."/>
            <person name="Carmona M.J."/>
            <person name="Serra M."/>
            <person name="Gomez A."/>
        </authorList>
    </citation>
    <scope>NUCLEOTIDE SEQUENCE [LARGE SCALE GENOMIC DNA]</scope>
    <source>
        <strain evidence="2">HYR1</strain>
    </source>
</reference>
<keyword evidence="3" id="KW-1185">Reference proteome</keyword>
<evidence type="ECO:0000313" key="3">
    <source>
        <dbReference type="Proteomes" id="UP000276133"/>
    </source>
</evidence>
<feature type="transmembrane region" description="Helical" evidence="1">
    <location>
        <begin position="69"/>
        <end position="93"/>
    </location>
</feature>
<dbReference type="AlphaFoldDB" id="A0A3M7RE75"/>
<evidence type="ECO:0000256" key="1">
    <source>
        <dbReference type="SAM" id="Phobius"/>
    </source>
</evidence>
<gene>
    <name evidence="2" type="ORF">BpHYR1_050894</name>
</gene>
<comment type="caution">
    <text evidence="2">The sequence shown here is derived from an EMBL/GenBank/DDBJ whole genome shotgun (WGS) entry which is preliminary data.</text>
</comment>
<accession>A0A3M7RE75</accession>
<evidence type="ECO:0000313" key="2">
    <source>
        <dbReference type="EMBL" id="RNA21734.1"/>
    </source>
</evidence>
<protein>
    <submittedName>
        <fullName evidence="2">Uncharacterized protein</fullName>
    </submittedName>
</protein>
<keyword evidence="1" id="KW-1133">Transmembrane helix</keyword>
<keyword evidence="1" id="KW-0812">Transmembrane</keyword>
<sequence>MKSFILIRIWHRIIQASKCAFRRAYLEEAQIQSLEQLVRKIICKLTYYFINLLHDLQILHMKANKNIQYLWAIFFIACRVVFLKTVCLGIDLMGLVREFLRKFCEIQYKRTEQSFKINSVNTECCNIQSCIKSANDAQNLCKMHYDRLY</sequence>
<keyword evidence="1" id="KW-0472">Membrane</keyword>
<dbReference type="Proteomes" id="UP000276133">
    <property type="component" value="Unassembled WGS sequence"/>
</dbReference>
<proteinExistence type="predicted"/>
<dbReference type="EMBL" id="REGN01003612">
    <property type="protein sequence ID" value="RNA21734.1"/>
    <property type="molecule type" value="Genomic_DNA"/>
</dbReference>
<organism evidence="2 3">
    <name type="scientific">Brachionus plicatilis</name>
    <name type="common">Marine rotifer</name>
    <name type="synonym">Brachionus muelleri</name>
    <dbReference type="NCBI Taxonomy" id="10195"/>
    <lineage>
        <taxon>Eukaryota</taxon>
        <taxon>Metazoa</taxon>
        <taxon>Spiralia</taxon>
        <taxon>Gnathifera</taxon>
        <taxon>Rotifera</taxon>
        <taxon>Eurotatoria</taxon>
        <taxon>Monogononta</taxon>
        <taxon>Pseudotrocha</taxon>
        <taxon>Ploima</taxon>
        <taxon>Brachionidae</taxon>
        <taxon>Brachionus</taxon>
    </lineage>
</organism>
<name>A0A3M7RE75_BRAPC</name>